<protein>
    <submittedName>
        <fullName evidence="2">Uncharacterized protein</fullName>
    </submittedName>
</protein>
<dbReference type="KEGG" id="bkw:BkAM31D_13535"/>
<evidence type="ECO:0000313" key="3">
    <source>
        <dbReference type="Proteomes" id="UP000193006"/>
    </source>
</evidence>
<evidence type="ECO:0000313" key="2">
    <source>
        <dbReference type="EMBL" id="ARK30774.1"/>
    </source>
</evidence>
<accession>A0A1X9MDS2</accession>
<dbReference type="RefSeq" id="WP_169801072.1">
    <property type="nucleotide sequence ID" value="NZ_CP020814.1"/>
</dbReference>
<proteinExistence type="predicted"/>
<keyword evidence="3" id="KW-1185">Reference proteome</keyword>
<feature type="compositionally biased region" description="Basic and acidic residues" evidence="1">
    <location>
        <begin position="28"/>
        <end position="37"/>
    </location>
</feature>
<dbReference type="EMBL" id="CP020814">
    <property type="protein sequence ID" value="ARK30774.1"/>
    <property type="molecule type" value="Genomic_DNA"/>
</dbReference>
<evidence type="ECO:0000256" key="1">
    <source>
        <dbReference type="SAM" id="MobiDB-lite"/>
    </source>
</evidence>
<dbReference type="STRING" id="199441.BkAM31D_13535"/>
<reference evidence="2 3" key="1">
    <citation type="submission" date="2017-04" db="EMBL/GenBank/DDBJ databases">
        <title>Bacillus krulwichiae AM31D Genome sequencing and assembly.</title>
        <authorList>
            <person name="Krulwich T.A."/>
            <person name="Anastor L."/>
            <person name="Ehrlich R."/>
            <person name="Ehrlich G.D."/>
            <person name="Janto B."/>
        </authorList>
    </citation>
    <scope>NUCLEOTIDE SEQUENCE [LARGE SCALE GENOMIC DNA]</scope>
    <source>
        <strain evidence="2 3">AM31D</strain>
    </source>
</reference>
<gene>
    <name evidence="2" type="ORF">BkAM31D_13535</name>
</gene>
<organism evidence="2 3">
    <name type="scientific">Halalkalibacter krulwichiae</name>
    <dbReference type="NCBI Taxonomy" id="199441"/>
    <lineage>
        <taxon>Bacteria</taxon>
        <taxon>Bacillati</taxon>
        <taxon>Bacillota</taxon>
        <taxon>Bacilli</taxon>
        <taxon>Bacillales</taxon>
        <taxon>Bacillaceae</taxon>
        <taxon>Halalkalibacter</taxon>
    </lineage>
</organism>
<dbReference type="AlphaFoldDB" id="A0A1X9MDS2"/>
<feature type="region of interest" description="Disordered" evidence="1">
    <location>
        <begin position="28"/>
        <end position="54"/>
    </location>
</feature>
<name>A0A1X9MDS2_9BACI</name>
<dbReference type="Proteomes" id="UP000193006">
    <property type="component" value="Chromosome"/>
</dbReference>
<sequence>MKFKNKLTGLVWEVVDPDHIKRCKKDANYEEVREVKSTSKAATTKRVTKTKPKE</sequence>